<proteinExistence type="predicted"/>
<reference evidence="2" key="1">
    <citation type="journal article" date="2021" name="IMA Fungus">
        <title>Genomic characterization of three marine fungi, including Emericellopsis atlantica sp. nov. with signatures of a generalist lifestyle and marine biomass degradation.</title>
        <authorList>
            <person name="Hagestad O.C."/>
            <person name="Hou L."/>
            <person name="Andersen J.H."/>
            <person name="Hansen E.H."/>
            <person name="Altermark B."/>
            <person name="Li C."/>
            <person name="Kuhnert E."/>
            <person name="Cox R.J."/>
            <person name="Crous P.W."/>
            <person name="Spatafora J.W."/>
            <person name="Lail K."/>
            <person name="Amirebrahimi M."/>
            <person name="Lipzen A."/>
            <person name="Pangilinan J."/>
            <person name="Andreopoulos W."/>
            <person name="Hayes R.D."/>
            <person name="Ng V."/>
            <person name="Grigoriev I.V."/>
            <person name="Jackson S.A."/>
            <person name="Sutton T.D.S."/>
            <person name="Dobson A.D.W."/>
            <person name="Rama T."/>
        </authorList>
    </citation>
    <scope>NUCLEOTIDE SEQUENCE</scope>
    <source>
        <strain evidence="2">TRa3180A</strain>
    </source>
</reference>
<accession>A0A9P8CC62</accession>
<keyword evidence="3" id="KW-1185">Reference proteome</keyword>
<dbReference type="Pfam" id="PF20150">
    <property type="entry name" value="2EXR"/>
    <property type="match status" value="1"/>
</dbReference>
<protein>
    <recommendedName>
        <fullName evidence="1">2EXR domain-containing protein</fullName>
    </recommendedName>
</protein>
<organism evidence="2 3">
    <name type="scientific">Calycina marina</name>
    <dbReference type="NCBI Taxonomy" id="1763456"/>
    <lineage>
        <taxon>Eukaryota</taxon>
        <taxon>Fungi</taxon>
        <taxon>Dikarya</taxon>
        <taxon>Ascomycota</taxon>
        <taxon>Pezizomycotina</taxon>
        <taxon>Leotiomycetes</taxon>
        <taxon>Helotiales</taxon>
        <taxon>Pezizellaceae</taxon>
        <taxon>Calycina</taxon>
    </lineage>
</organism>
<feature type="domain" description="2EXR" evidence="1">
    <location>
        <begin position="17"/>
        <end position="152"/>
    </location>
</feature>
<evidence type="ECO:0000259" key="1">
    <source>
        <dbReference type="Pfam" id="PF20150"/>
    </source>
</evidence>
<dbReference type="OrthoDB" id="3448456at2759"/>
<dbReference type="EMBL" id="MU254712">
    <property type="protein sequence ID" value="KAG9239926.1"/>
    <property type="molecule type" value="Genomic_DNA"/>
</dbReference>
<dbReference type="Proteomes" id="UP000887226">
    <property type="component" value="Unassembled WGS sequence"/>
</dbReference>
<dbReference type="InterPro" id="IPR045518">
    <property type="entry name" value="2EXR"/>
</dbReference>
<comment type="caution">
    <text evidence="2">The sequence shown here is derived from an EMBL/GenBank/DDBJ whole genome shotgun (WGS) entry which is preliminary data.</text>
</comment>
<evidence type="ECO:0000313" key="3">
    <source>
        <dbReference type="Proteomes" id="UP000887226"/>
    </source>
</evidence>
<name>A0A9P8CC62_9HELO</name>
<dbReference type="PANTHER" id="PTHR35910">
    <property type="entry name" value="2EXR DOMAIN-CONTAINING PROTEIN"/>
    <property type="match status" value="1"/>
</dbReference>
<sequence length="311" mass="36137">MEFSDHWMVVPEEAPAFPRFGQLPTELRLQIWREALPGPRTIHLVKYVTQAGRSSPSSPCEIVFYPDFGIANRMPFSSYYDPQDEQSPKKSPRQDLVHHCMSTVKCPIAVTSMLHTCQESRREVQTRYKPIFTPKSPNDSTFRIHYFDPLVDGVFIDDIWPWVQSVNCRTAAVFKTRKLSISCNAWFFEWAIDSPILRGQNGLLRFKNLEELQIVWRIMSDEEEKLVNEYYLGHLMGPEALTKYLRRPSAPYDIAFPAISVDVDAKEILNQFSKMHEEHPDWSIPKIKLVKWASRPKMASRPNTSSKHRGH</sequence>
<dbReference type="AlphaFoldDB" id="A0A9P8CC62"/>
<gene>
    <name evidence="2" type="ORF">BJ878DRAFT_337416</name>
</gene>
<dbReference type="PANTHER" id="PTHR35910:SF1">
    <property type="entry name" value="2EXR DOMAIN-CONTAINING PROTEIN"/>
    <property type="match status" value="1"/>
</dbReference>
<evidence type="ECO:0000313" key="2">
    <source>
        <dbReference type="EMBL" id="KAG9239926.1"/>
    </source>
</evidence>